<dbReference type="EMBL" id="JAGFOA010000006">
    <property type="protein sequence ID" value="MBO3664796.1"/>
    <property type="molecule type" value="Genomic_DNA"/>
</dbReference>
<dbReference type="AlphaFoldDB" id="A0A939QUA3"/>
<evidence type="ECO:0000313" key="2">
    <source>
        <dbReference type="Proteomes" id="UP000680132"/>
    </source>
</evidence>
<reference evidence="1" key="1">
    <citation type="submission" date="2021-03" db="EMBL/GenBank/DDBJ databases">
        <title>Microbacterium sp. nov., a novel actinobacterium isolated from cow dung.</title>
        <authorList>
            <person name="Zhang L."/>
        </authorList>
    </citation>
    <scope>NUCLEOTIDE SEQUENCE</scope>
    <source>
        <strain evidence="1">NEAU-LLB</strain>
    </source>
</reference>
<dbReference type="Proteomes" id="UP000680132">
    <property type="component" value="Unassembled WGS sequence"/>
</dbReference>
<evidence type="ECO:0000313" key="1">
    <source>
        <dbReference type="EMBL" id="MBO3664796.1"/>
    </source>
</evidence>
<accession>A0A939QUA3</accession>
<dbReference type="RefSeq" id="WP_208504804.1">
    <property type="nucleotide sequence ID" value="NZ_JAGFOA010000006.1"/>
</dbReference>
<protein>
    <submittedName>
        <fullName evidence="1">Uncharacterized protein</fullName>
    </submittedName>
</protein>
<name>A0A939QUA3_9MICO</name>
<organism evidence="1 2">
    <name type="scientific">Microbacterium stercoris</name>
    <dbReference type="NCBI Taxonomy" id="2820289"/>
    <lineage>
        <taxon>Bacteria</taxon>
        <taxon>Bacillati</taxon>
        <taxon>Actinomycetota</taxon>
        <taxon>Actinomycetes</taxon>
        <taxon>Micrococcales</taxon>
        <taxon>Microbacteriaceae</taxon>
        <taxon>Microbacterium</taxon>
    </lineage>
</organism>
<gene>
    <name evidence="1" type="ORF">J5V96_14965</name>
</gene>
<comment type="caution">
    <text evidence="1">The sequence shown here is derived from an EMBL/GenBank/DDBJ whole genome shotgun (WGS) entry which is preliminary data.</text>
</comment>
<sequence>MSTMIDRFKPGQTVPEPGIYGLYFLGEYMADARVLSAGERFPAAAEGVAYRLHEAL</sequence>
<proteinExistence type="predicted"/>
<keyword evidence="2" id="KW-1185">Reference proteome</keyword>